<gene>
    <name evidence="2" type="ORF">BDA96_01G490700</name>
</gene>
<feature type="region of interest" description="Disordered" evidence="1">
    <location>
        <begin position="1"/>
        <end position="125"/>
    </location>
</feature>
<feature type="compositionally biased region" description="Polar residues" evidence="1">
    <location>
        <begin position="1"/>
        <end position="19"/>
    </location>
</feature>
<evidence type="ECO:0000313" key="2">
    <source>
        <dbReference type="EMBL" id="KAG0552225.1"/>
    </source>
</evidence>
<dbReference type="AlphaFoldDB" id="A0A921S6C6"/>
<evidence type="ECO:0000313" key="3">
    <source>
        <dbReference type="Proteomes" id="UP000807115"/>
    </source>
</evidence>
<comment type="caution">
    <text evidence="2">The sequence shown here is derived from an EMBL/GenBank/DDBJ whole genome shotgun (WGS) entry which is preliminary data.</text>
</comment>
<name>A0A921S6C6_SORBI</name>
<dbReference type="EMBL" id="CM027680">
    <property type="protein sequence ID" value="KAG0552225.1"/>
    <property type="molecule type" value="Genomic_DNA"/>
</dbReference>
<feature type="compositionally biased region" description="Basic and acidic residues" evidence="1">
    <location>
        <begin position="22"/>
        <end position="35"/>
    </location>
</feature>
<accession>A0A921S6C6</accession>
<dbReference type="Proteomes" id="UP000807115">
    <property type="component" value="Chromosome 1"/>
</dbReference>
<evidence type="ECO:0000256" key="1">
    <source>
        <dbReference type="SAM" id="MobiDB-lite"/>
    </source>
</evidence>
<reference evidence="2" key="1">
    <citation type="journal article" date="2019" name="BMC Genomics">
        <title>A new reference genome for Sorghum bicolor reveals high levels of sequence similarity between sweet and grain genotypes: implications for the genetics of sugar metabolism.</title>
        <authorList>
            <person name="Cooper E.A."/>
            <person name="Brenton Z.W."/>
            <person name="Flinn B.S."/>
            <person name="Jenkins J."/>
            <person name="Shu S."/>
            <person name="Flowers D."/>
            <person name="Luo F."/>
            <person name="Wang Y."/>
            <person name="Xia P."/>
            <person name="Barry K."/>
            <person name="Daum C."/>
            <person name="Lipzen A."/>
            <person name="Yoshinaga Y."/>
            <person name="Schmutz J."/>
            <person name="Saski C."/>
            <person name="Vermerris W."/>
            <person name="Kresovich S."/>
        </authorList>
    </citation>
    <scope>NUCLEOTIDE SEQUENCE</scope>
</reference>
<reference evidence="2" key="2">
    <citation type="submission" date="2020-10" db="EMBL/GenBank/DDBJ databases">
        <authorList>
            <person name="Cooper E.A."/>
            <person name="Brenton Z.W."/>
            <person name="Flinn B.S."/>
            <person name="Jenkins J."/>
            <person name="Shu S."/>
            <person name="Flowers D."/>
            <person name="Luo F."/>
            <person name="Wang Y."/>
            <person name="Xia P."/>
            <person name="Barry K."/>
            <person name="Daum C."/>
            <person name="Lipzen A."/>
            <person name="Yoshinaga Y."/>
            <person name="Schmutz J."/>
            <person name="Saski C."/>
            <person name="Vermerris W."/>
            <person name="Kresovich S."/>
        </authorList>
    </citation>
    <scope>NUCLEOTIDE SEQUENCE</scope>
</reference>
<proteinExistence type="predicted"/>
<protein>
    <submittedName>
        <fullName evidence="2">Uncharacterized protein</fullName>
    </submittedName>
</protein>
<organism evidence="2 3">
    <name type="scientific">Sorghum bicolor</name>
    <name type="common">Sorghum</name>
    <name type="synonym">Sorghum vulgare</name>
    <dbReference type="NCBI Taxonomy" id="4558"/>
    <lineage>
        <taxon>Eukaryota</taxon>
        <taxon>Viridiplantae</taxon>
        <taxon>Streptophyta</taxon>
        <taxon>Embryophyta</taxon>
        <taxon>Tracheophyta</taxon>
        <taxon>Spermatophyta</taxon>
        <taxon>Magnoliopsida</taxon>
        <taxon>Liliopsida</taxon>
        <taxon>Poales</taxon>
        <taxon>Poaceae</taxon>
        <taxon>PACMAD clade</taxon>
        <taxon>Panicoideae</taxon>
        <taxon>Andropogonodae</taxon>
        <taxon>Andropogoneae</taxon>
        <taxon>Sorghinae</taxon>
        <taxon>Sorghum</taxon>
    </lineage>
</organism>
<sequence>MNANRTNDSEQQQQHTSNMHMARKDAIVEPEKEAESSPLPSKTWHPREKEAQISALPSHADPADAGRQSSLPVPAEPRTAEETTGASAVGSADPDSRGVYWELRPPIPGGSNRPQTSLPFGMPSVPLPLLRGSRTPQAAGCLAESRMRSNVPT</sequence>